<dbReference type="Gene3D" id="3.20.20.140">
    <property type="entry name" value="Metal-dependent hydrolases"/>
    <property type="match status" value="1"/>
</dbReference>
<accession>A0A0D0MS06</accession>
<evidence type="ECO:0000256" key="1">
    <source>
        <dbReference type="ARBA" id="ARBA00038310"/>
    </source>
</evidence>
<dbReference type="SUPFAM" id="SSF51556">
    <property type="entry name" value="Metallo-dependent hydrolases"/>
    <property type="match status" value="1"/>
</dbReference>
<dbReference type="Proteomes" id="UP000032067">
    <property type="component" value="Unassembled WGS sequence"/>
</dbReference>
<dbReference type="PANTHER" id="PTHR43569:SF1">
    <property type="entry name" value="BLL3371 PROTEIN"/>
    <property type="match status" value="1"/>
</dbReference>
<dbReference type="PANTHER" id="PTHR43569">
    <property type="entry name" value="AMIDOHYDROLASE"/>
    <property type="match status" value="1"/>
</dbReference>
<protein>
    <submittedName>
        <fullName evidence="3">Amidohydrolase</fullName>
    </submittedName>
</protein>
<gene>
    <name evidence="3" type="ORF">RT97_05185</name>
</gene>
<reference evidence="3 4" key="1">
    <citation type="submission" date="2014-12" db="EMBL/GenBank/DDBJ databases">
        <title>16Stimator: statistical estimation of ribosomal gene copy numbers from draft genome assemblies.</title>
        <authorList>
            <person name="Perisin M.A."/>
            <person name="Vetter M."/>
            <person name="Gilbert J.A."/>
            <person name="Bergelson J."/>
        </authorList>
    </citation>
    <scope>NUCLEOTIDE SEQUENCE [LARGE SCALE GENOMIC DNA]</scope>
    <source>
        <strain evidence="3 4">MEDvA23</strain>
    </source>
</reference>
<evidence type="ECO:0000313" key="4">
    <source>
        <dbReference type="Proteomes" id="UP000032067"/>
    </source>
</evidence>
<evidence type="ECO:0000259" key="2">
    <source>
        <dbReference type="Pfam" id="PF04909"/>
    </source>
</evidence>
<dbReference type="OrthoDB" id="9787654at2"/>
<proteinExistence type="inferred from homology"/>
<feature type="domain" description="Amidohydrolase-related" evidence="2">
    <location>
        <begin position="10"/>
        <end position="303"/>
    </location>
</feature>
<name>A0A0D0MS06_VARPD</name>
<dbReference type="RefSeq" id="WP_042577705.1">
    <property type="nucleotide sequence ID" value="NZ_JXQQ01000010.1"/>
</dbReference>
<keyword evidence="3" id="KW-0378">Hydrolase</keyword>
<dbReference type="AlphaFoldDB" id="A0A0D0MS06"/>
<evidence type="ECO:0000313" key="3">
    <source>
        <dbReference type="EMBL" id="KIQ35301.1"/>
    </source>
</evidence>
<dbReference type="InterPro" id="IPR032466">
    <property type="entry name" value="Metal_Hydrolase"/>
</dbReference>
<dbReference type="InterPro" id="IPR052350">
    <property type="entry name" value="Metallo-dep_Lactonases"/>
</dbReference>
<comment type="caution">
    <text evidence="3">The sequence shown here is derived from an EMBL/GenBank/DDBJ whole genome shotgun (WGS) entry which is preliminary data.</text>
</comment>
<organism evidence="3 4">
    <name type="scientific">Variovorax paradoxus</name>
    <dbReference type="NCBI Taxonomy" id="34073"/>
    <lineage>
        <taxon>Bacteria</taxon>
        <taxon>Pseudomonadati</taxon>
        <taxon>Pseudomonadota</taxon>
        <taxon>Betaproteobacteria</taxon>
        <taxon>Burkholderiales</taxon>
        <taxon>Comamonadaceae</taxon>
        <taxon>Variovorax</taxon>
    </lineage>
</organism>
<dbReference type="Pfam" id="PF04909">
    <property type="entry name" value="Amidohydro_2"/>
    <property type="match status" value="1"/>
</dbReference>
<dbReference type="EMBL" id="JXQQ01000010">
    <property type="protein sequence ID" value="KIQ35301.1"/>
    <property type="molecule type" value="Genomic_DNA"/>
</dbReference>
<dbReference type="GO" id="GO:0016787">
    <property type="term" value="F:hydrolase activity"/>
    <property type="evidence" value="ECO:0007669"/>
    <property type="project" value="UniProtKB-KW"/>
</dbReference>
<comment type="similarity">
    <text evidence="1">Belongs to the metallo-dependent hydrolases superfamily.</text>
</comment>
<dbReference type="InterPro" id="IPR006680">
    <property type="entry name" value="Amidohydro-rel"/>
</dbReference>
<sequence length="314" mass="34892">MSTLLPRAVVDAHHHLWHLSEGHFPWLQEGYDADAFFLGDYAVLRRDFGVDDYRAAVEDLPVVATVHVEAERSRAESLDETRWLHAVHAAHGFPNAVIANVEFLAPDADAQIRQHIAWPLVRGVRCKPRISRAPDHSVRGEPGTLQDERWLAGLGLLRGHDLLWDVRVPYWHLEEAAEAIARFPGLRVAVEHAGLPWDRSDAGLAIWRRGMTALAALPEVCVKLSEFGLPDAPWDAASTVRVVRETVGIFGAQRCMFASNLPVSGLRAPIAEVVRTVAEGLEALDEDARDAVWRGNAMRFYRIDAAEAIGLRGR</sequence>